<proteinExistence type="predicted"/>
<name>A0AAD5FXT6_9ASCO</name>
<organism evidence="1 2">
    <name type="scientific">Candida theae</name>
    <dbReference type="NCBI Taxonomy" id="1198502"/>
    <lineage>
        <taxon>Eukaryota</taxon>
        <taxon>Fungi</taxon>
        <taxon>Dikarya</taxon>
        <taxon>Ascomycota</taxon>
        <taxon>Saccharomycotina</taxon>
        <taxon>Pichiomycetes</taxon>
        <taxon>Debaryomycetaceae</taxon>
        <taxon>Candida/Lodderomyces clade</taxon>
        <taxon>Candida</taxon>
    </lineage>
</organism>
<protein>
    <submittedName>
        <fullName evidence="1">Uncharacterized protein</fullName>
    </submittedName>
</protein>
<dbReference type="RefSeq" id="XP_051608115.1">
    <property type="nucleotide sequence ID" value="XM_051752811.1"/>
</dbReference>
<comment type="caution">
    <text evidence="1">The sequence shown here is derived from an EMBL/GenBank/DDBJ whole genome shotgun (WGS) entry which is preliminary data.</text>
</comment>
<gene>
    <name evidence="1" type="ORF">KGF57_003397</name>
</gene>
<dbReference type="AlphaFoldDB" id="A0AAD5FXT6"/>
<dbReference type="GeneID" id="76151455"/>
<reference evidence="1 2" key="1">
    <citation type="journal article" date="2022" name="DNA Res.">
        <title>Genome analysis of five recently described species of the CUG-Ser clade uncovers Candida theae as a new hybrid lineage with pathogenic potential in the Candida parapsilosis species complex.</title>
        <authorList>
            <person name="Mixao V."/>
            <person name="Del Olmo V."/>
            <person name="Hegedusova E."/>
            <person name="Saus E."/>
            <person name="Pryszcz L."/>
            <person name="Cillingova A."/>
            <person name="Nosek J."/>
            <person name="Gabaldon T."/>
        </authorList>
    </citation>
    <scope>NUCLEOTIDE SEQUENCE [LARGE SCALE GENOMIC DNA]</scope>
    <source>
        <strain evidence="1 2">CBS 12239</strain>
    </source>
</reference>
<dbReference type="Proteomes" id="UP001204833">
    <property type="component" value="Unassembled WGS sequence"/>
</dbReference>
<evidence type="ECO:0000313" key="2">
    <source>
        <dbReference type="Proteomes" id="UP001204833"/>
    </source>
</evidence>
<accession>A0AAD5FXT6</accession>
<evidence type="ECO:0000313" key="1">
    <source>
        <dbReference type="EMBL" id="KAI5957023.1"/>
    </source>
</evidence>
<dbReference type="EMBL" id="JAIHNG010000124">
    <property type="protein sequence ID" value="KAI5957023.1"/>
    <property type="molecule type" value="Genomic_DNA"/>
</dbReference>
<keyword evidence="2" id="KW-1185">Reference proteome</keyword>
<sequence>MSTLPLDLVLHIVEVGDLDIKDKANLGITTWHAVPYVNYLPALLKFVEVEECCLLSKFKESQTRVDFSKASVLEHLLSNQLYNIGLENIRRINSHKTTPASTESVLFNLSLLESKSYRHFRNRRIFLKKKSELLERRLKSYVVEKYSTLQDETAKRQLYDNYVKRGLQLVLRKMEKRVSPDQSAIVEHFDVLKLYSGKCKAHPYLLFAVATKVVCEGWIKFGLKLPDLIEPPVCSPWSVIYQDTFFDYENSRLMTHKYDVAFNGPNESMSYLVQLFNIFDKVNGLRSTDFATIKSVRGFEDYCTDVNFVSKIKLSSGNINNKIDFNRFLKSLEKEDELLHQVVLEHALGVGAFRSKDELTGIQSCLRGHVIKTRHNKAAVVLSSNEEFCKVLTITGTIETIRSDFVRKWSFDSVSDVSVFIRMVGLNTLFCLGFCRTDVNLAEGHLVFASYRSEGGSAFV</sequence>